<keyword evidence="6" id="KW-0145">Chemotaxis</keyword>
<gene>
    <name evidence="14" type="primary">fliG</name>
    <name evidence="14" type="ORF">ACFOEN_16830</name>
</gene>
<evidence type="ECO:0000256" key="3">
    <source>
        <dbReference type="ARBA" id="ARBA00010299"/>
    </source>
</evidence>
<dbReference type="Pfam" id="PF01706">
    <property type="entry name" value="FliG_C"/>
    <property type="match status" value="1"/>
</dbReference>
<protein>
    <recommendedName>
        <fullName evidence="4">Flagellar motor switch protein FliG</fullName>
    </recommendedName>
</protein>
<dbReference type="InterPro" id="IPR000090">
    <property type="entry name" value="Flg_Motor_Flig"/>
</dbReference>
<keyword evidence="14" id="KW-0966">Cell projection</keyword>
<sequence length="335" mass="37001">MSSNVDEEGLTDSAVLLMTIGEEECAEVFKHLSPKEVQRLGETMAKLKTVQRERVDQVIARFATDAATSSSLVSDTDEFVRSVLNRALGEEKASLLVDRILQGRDVSGIESLKWMDAGSVAELVRNEHPQIIASILVHLDRDHASGILNLFTDRLRNEVVMRIATLDGIQPLALKELNDVLSRVLQGGDRLKKASLGGVKTTAEILNFLGSSSETAVLDAVREADPDLAQKIMDQMFTFDDVNKLDDRGIQTLLREVSTESLVVALKGADEELKEKILRNMSTRAAESLREEMENKGPVRVSEVESEQKEILKTVRRLADEGQIQLSSGSDDEFV</sequence>
<comment type="caution">
    <text evidence="14">The sequence shown here is derived from an EMBL/GenBank/DDBJ whole genome shotgun (WGS) entry which is preliminary data.</text>
</comment>
<evidence type="ECO:0000256" key="5">
    <source>
        <dbReference type="ARBA" id="ARBA00022475"/>
    </source>
</evidence>
<feature type="domain" description="Flagellar motor switch protein FliG C-terminal" evidence="11">
    <location>
        <begin position="220"/>
        <end position="326"/>
    </location>
</feature>
<evidence type="ECO:0000313" key="14">
    <source>
        <dbReference type="EMBL" id="MFC3149290.1"/>
    </source>
</evidence>
<comment type="subcellular location">
    <subcellularLocation>
        <location evidence="1">Bacterial flagellum basal body</location>
    </subcellularLocation>
    <subcellularLocation>
        <location evidence="2">Cell membrane</location>
        <topology evidence="2">Peripheral membrane protein</topology>
        <orientation evidence="2">Cytoplasmic side</orientation>
    </subcellularLocation>
</comment>
<evidence type="ECO:0000256" key="2">
    <source>
        <dbReference type="ARBA" id="ARBA00004413"/>
    </source>
</evidence>
<keyword evidence="14" id="KW-0282">Flagellum</keyword>
<feature type="domain" description="Flagellar motor switch protein FliG middle" evidence="12">
    <location>
        <begin position="119"/>
        <end position="187"/>
    </location>
</feature>
<dbReference type="PANTHER" id="PTHR30534:SF0">
    <property type="entry name" value="FLAGELLAR MOTOR SWITCH PROTEIN FLIG"/>
    <property type="match status" value="1"/>
</dbReference>
<comment type="similarity">
    <text evidence="3">Belongs to the FliG family.</text>
</comment>
<evidence type="ECO:0000313" key="15">
    <source>
        <dbReference type="Proteomes" id="UP001595556"/>
    </source>
</evidence>
<evidence type="ECO:0000256" key="9">
    <source>
        <dbReference type="ARBA" id="ARBA00023143"/>
    </source>
</evidence>
<evidence type="ECO:0000256" key="1">
    <source>
        <dbReference type="ARBA" id="ARBA00004117"/>
    </source>
</evidence>
<dbReference type="Pfam" id="PF14842">
    <property type="entry name" value="FliG_N"/>
    <property type="match status" value="1"/>
</dbReference>
<feature type="domain" description="Flagellar motor switch protein FliG N-terminal" evidence="13">
    <location>
        <begin position="9"/>
        <end position="107"/>
    </location>
</feature>
<keyword evidence="15" id="KW-1185">Reference proteome</keyword>
<keyword evidence="7" id="KW-0283">Flagellar rotation</keyword>
<evidence type="ECO:0000256" key="4">
    <source>
        <dbReference type="ARBA" id="ARBA00021870"/>
    </source>
</evidence>
<dbReference type="Proteomes" id="UP001595556">
    <property type="component" value="Unassembled WGS sequence"/>
</dbReference>
<dbReference type="Gene3D" id="1.10.220.30">
    <property type="match status" value="3"/>
</dbReference>
<keyword evidence="5" id="KW-1003">Cell membrane</keyword>
<dbReference type="InterPro" id="IPR028263">
    <property type="entry name" value="FliG_N"/>
</dbReference>
<keyword evidence="8" id="KW-0472">Membrane</keyword>
<name>A0ABV7H9Z4_9BURK</name>
<dbReference type="Pfam" id="PF14841">
    <property type="entry name" value="FliG_M"/>
    <property type="match status" value="1"/>
</dbReference>
<dbReference type="InterPro" id="IPR011002">
    <property type="entry name" value="FliG_a-hlx"/>
</dbReference>
<dbReference type="InterPro" id="IPR032779">
    <property type="entry name" value="FliG_M"/>
</dbReference>
<dbReference type="NCBIfam" id="TIGR00207">
    <property type="entry name" value="fliG"/>
    <property type="match status" value="1"/>
</dbReference>
<reference evidence="15" key="1">
    <citation type="journal article" date="2019" name="Int. J. Syst. Evol. Microbiol.">
        <title>The Global Catalogue of Microorganisms (GCM) 10K type strain sequencing project: providing services to taxonomists for standard genome sequencing and annotation.</title>
        <authorList>
            <consortium name="The Broad Institute Genomics Platform"/>
            <consortium name="The Broad Institute Genome Sequencing Center for Infectious Disease"/>
            <person name="Wu L."/>
            <person name="Ma J."/>
        </authorList>
    </citation>
    <scope>NUCLEOTIDE SEQUENCE [LARGE SCALE GENOMIC DNA]</scope>
    <source>
        <strain evidence="15">KCTC 52168</strain>
    </source>
</reference>
<dbReference type="PRINTS" id="PR00954">
    <property type="entry name" value="FLGMOTORFLIG"/>
</dbReference>
<evidence type="ECO:0000256" key="10">
    <source>
        <dbReference type="ARBA" id="ARBA00025598"/>
    </source>
</evidence>
<dbReference type="InterPro" id="IPR023087">
    <property type="entry name" value="Flg_Motor_Flig_C"/>
</dbReference>
<dbReference type="SUPFAM" id="SSF48029">
    <property type="entry name" value="FliG"/>
    <property type="match status" value="2"/>
</dbReference>
<dbReference type="RefSeq" id="WP_377305928.1">
    <property type="nucleotide sequence ID" value="NZ_CP180191.1"/>
</dbReference>
<organism evidence="14 15">
    <name type="scientific">Piscinibacterium candidicorallinum</name>
    <dbReference type="NCBI Taxonomy" id="1793872"/>
    <lineage>
        <taxon>Bacteria</taxon>
        <taxon>Pseudomonadati</taxon>
        <taxon>Pseudomonadota</taxon>
        <taxon>Betaproteobacteria</taxon>
        <taxon>Burkholderiales</taxon>
        <taxon>Piscinibacterium</taxon>
    </lineage>
</organism>
<dbReference type="PIRSF" id="PIRSF003161">
    <property type="entry name" value="FliG"/>
    <property type="match status" value="1"/>
</dbReference>
<evidence type="ECO:0000256" key="7">
    <source>
        <dbReference type="ARBA" id="ARBA00022779"/>
    </source>
</evidence>
<keyword evidence="14" id="KW-0969">Cilium</keyword>
<evidence type="ECO:0000256" key="8">
    <source>
        <dbReference type="ARBA" id="ARBA00023136"/>
    </source>
</evidence>
<evidence type="ECO:0000256" key="6">
    <source>
        <dbReference type="ARBA" id="ARBA00022500"/>
    </source>
</evidence>
<evidence type="ECO:0000259" key="11">
    <source>
        <dbReference type="Pfam" id="PF01706"/>
    </source>
</evidence>
<proteinExistence type="inferred from homology"/>
<evidence type="ECO:0000259" key="13">
    <source>
        <dbReference type="Pfam" id="PF14842"/>
    </source>
</evidence>
<dbReference type="PANTHER" id="PTHR30534">
    <property type="entry name" value="FLAGELLAR MOTOR SWITCH PROTEIN FLIG"/>
    <property type="match status" value="1"/>
</dbReference>
<evidence type="ECO:0000259" key="12">
    <source>
        <dbReference type="Pfam" id="PF14841"/>
    </source>
</evidence>
<accession>A0ABV7H9Z4</accession>
<dbReference type="EMBL" id="JBHRTI010000010">
    <property type="protein sequence ID" value="MFC3149290.1"/>
    <property type="molecule type" value="Genomic_DNA"/>
</dbReference>
<comment type="function">
    <text evidence="10">FliG is one of three proteins (FliG, FliN, FliM) that forms the rotor-mounted switch complex (C ring), located at the base of the basal body. This complex interacts with the CheY and CheZ chemotaxis proteins, in addition to contacting components of the motor that determine the direction of flagellar rotation.</text>
</comment>
<keyword evidence="9" id="KW-0975">Bacterial flagellum</keyword>